<dbReference type="AlphaFoldDB" id="A0A2P5Y9N9"/>
<keyword evidence="5" id="KW-1185">Reference proteome</keyword>
<dbReference type="EMBL" id="CM018211">
    <property type="protein sequence ID" value="KAB2062274.1"/>
    <property type="molecule type" value="Genomic_DNA"/>
</dbReference>
<dbReference type="InterPro" id="IPR002052">
    <property type="entry name" value="DNA_methylase_N6_adenine_CS"/>
</dbReference>
<dbReference type="EMBL" id="CM018211">
    <property type="protein sequence ID" value="KAB2062275.1"/>
    <property type="molecule type" value="Genomic_DNA"/>
</dbReference>
<reference evidence="2 5" key="2">
    <citation type="submission" date="2019-06" db="EMBL/GenBank/DDBJ databases">
        <title>WGS assembly of Gossypium barbadense.</title>
        <authorList>
            <person name="Chen Z.J."/>
            <person name="Sreedasyam A."/>
            <person name="Ando A."/>
            <person name="Song Q."/>
            <person name="De L."/>
            <person name="Hulse-Kemp A."/>
            <person name="Ding M."/>
            <person name="Ye W."/>
            <person name="Kirkbride R."/>
            <person name="Jenkins J."/>
            <person name="Plott C."/>
            <person name="Lovell J."/>
            <person name="Lin Y.-M."/>
            <person name="Vaughn R."/>
            <person name="Liu B."/>
            <person name="Li W."/>
            <person name="Simpson S."/>
            <person name="Scheffler B."/>
            <person name="Saski C."/>
            <person name="Grover C."/>
            <person name="Hu G."/>
            <person name="Conover J."/>
            <person name="Carlson J."/>
            <person name="Shu S."/>
            <person name="Boston L."/>
            <person name="Williams M."/>
            <person name="Peterson D."/>
            <person name="Mcgee K."/>
            <person name="Jones D."/>
            <person name="Wendel J."/>
            <person name="Stelly D."/>
            <person name="Grimwood J."/>
            <person name="Schmutz J."/>
        </authorList>
    </citation>
    <scope>NUCLEOTIDE SEQUENCE [LARGE SCALE GENOMIC DNA]</scope>
    <source>
        <strain evidence="2">1400233.01</strain>
    </source>
</reference>
<dbReference type="GO" id="GO:0003676">
    <property type="term" value="F:nucleic acid binding"/>
    <property type="evidence" value="ECO:0007669"/>
    <property type="project" value="InterPro"/>
</dbReference>
<dbReference type="EMBL" id="KZ663501">
    <property type="protein sequence ID" value="PPS12308.1"/>
    <property type="molecule type" value="Genomic_DNA"/>
</dbReference>
<sequence length="77" mass="8169">MAPKISPLLSISVLLLSLSLLLPPSSTTTNTHLIGKEVNREIERYLIGVGVPCHPHAGSGVVCDPPYAVATQTQDHN</sequence>
<dbReference type="Proteomes" id="UP000239757">
    <property type="component" value="Unassembled WGS sequence"/>
</dbReference>
<evidence type="ECO:0000313" key="3">
    <source>
        <dbReference type="EMBL" id="PPS12308.1"/>
    </source>
</evidence>
<evidence type="ECO:0000313" key="5">
    <source>
        <dbReference type="Proteomes" id="UP000327439"/>
    </source>
</evidence>
<gene>
    <name evidence="2" type="ORF">ES319_A10G143500v1</name>
    <name evidence="3" type="ORF">GOBAR_AA08343</name>
</gene>
<feature type="signal peptide" evidence="1">
    <location>
        <begin position="1"/>
        <end position="27"/>
    </location>
</feature>
<organism evidence="3 4">
    <name type="scientific">Gossypium barbadense</name>
    <name type="common">Sea Island cotton</name>
    <name type="synonym">Hibiscus barbadensis</name>
    <dbReference type="NCBI Taxonomy" id="3634"/>
    <lineage>
        <taxon>Eukaryota</taxon>
        <taxon>Viridiplantae</taxon>
        <taxon>Streptophyta</taxon>
        <taxon>Embryophyta</taxon>
        <taxon>Tracheophyta</taxon>
        <taxon>Spermatophyta</taxon>
        <taxon>Magnoliopsida</taxon>
        <taxon>eudicotyledons</taxon>
        <taxon>Gunneridae</taxon>
        <taxon>Pentapetalae</taxon>
        <taxon>rosids</taxon>
        <taxon>malvids</taxon>
        <taxon>Malvales</taxon>
        <taxon>Malvaceae</taxon>
        <taxon>Malvoideae</taxon>
        <taxon>Gossypium</taxon>
    </lineage>
</organism>
<evidence type="ECO:0000256" key="1">
    <source>
        <dbReference type="SAM" id="SignalP"/>
    </source>
</evidence>
<dbReference type="Proteomes" id="UP000327439">
    <property type="component" value="Chromosome A10"/>
</dbReference>
<dbReference type="GO" id="GO:0008168">
    <property type="term" value="F:methyltransferase activity"/>
    <property type="evidence" value="ECO:0007669"/>
    <property type="project" value="InterPro"/>
</dbReference>
<dbReference type="PROSITE" id="PS00092">
    <property type="entry name" value="N6_MTASE"/>
    <property type="match status" value="1"/>
</dbReference>
<evidence type="ECO:0008006" key="6">
    <source>
        <dbReference type="Google" id="ProtNLM"/>
    </source>
</evidence>
<protein>
    <recommendedName>
        <fullName evidence="6">Transmembrane protein</fullName>
    </recommendedName>
</protein>
<proteinExistence type="predicted"/>
<name>A0A2P5Y9N9_GOSBA</name>
<accession>A0A2P5Y9N9</accession>
<reference evidence="3 4" key="1">
    <citation type="submission" date="2015-01" db="EMBL/GenBank/DDBJ databases">
        <title>Genome of allotetraploid Gossypium barbadense reveals genomic plasticity and fiber elongation in cotton evolution.</title>
        <authorList>
            <person name="Chen X."/>
            <person name="Liu X."/>
            <person name="Zhao B."/>
            <person name="Zheng H."/>
            <person name="Hu Y."/>
            <person name="Lu G."/>
            <person name="Yang C."/>
            <person name="Chen J."/>
            <person name="Shan C."/>
            <person name="Zhang L."/>
            <person name="Zhou Y."/>
            <person name="Wang L."/>
            <person name="Guo W."/>
            <person name="Bai Y."/>
            <person name="Ruan J."/>
            <person name="Shangguan X."/>
            <person name="Mao Y."/>
            <person name="Jiang J."/>
            <person name="Zhu Y."/>
            <person name="Lei J."/>
            <person name="Kang H."/>
            <person name="Chen S."/>
            <person name="He X."/>
            <person name="Wang R."/>
            <person name="Wang Y."/>
            <person name="Chen J."/>
            <person name="Wang L."/>
            <person name="Yu S."/>
            <person name="Wang B."/>
            <person name="Wei J."/>
            <person name="Song S."/>
            <person name="Lu X."/>
            <person name="Gao Z."/>
            <person name="Gu W."/>
            <person name="Deng X."/>
            <person name="Ma D."/>
            <person name="Wang S."/>
            <person name="Liang W."/>
            <person name="Fang L."/>
            <person name="Cai C."/>
            <person name="Zhu X."/>
            <person name="Zhou B."/>
            <person name="Zhang Y."/>
            <person name="Chen Z."/>
            <person name="Xu S."/>
            <person name="Zhu R."/>
            <person name="Wang S."/>
            <person name="Zhang T."/>
            <person name="Zhao G."/>
        </authorList>
    </citation>
    <scope>NUCLEOTIDE SEQUENCE [LARGE SCALE GENOMIC DNA]</scope>
    <source>
        <strain evidence="4">cv. Xinhai21</strain>
        <tissue evidence="3">Leaf</tissue>
    </source>
</reference>
<feature type="chain" id="PRO_5040583148" description="Transmembrane protein" evidence="1">
    <location>
        <begin position="28"/>
        <end position="77"/>
    </location>
</feature>
<evidence type="ECO:0000313" key="2">
    <source>
        <dbReference type="EMBL" id="KAB2062274.1"/>
    </source>
</evidence>
<dbReference type="GO" id="GO:0032259">
    <property type="term" value="P:methylation"/>
    <property type="evidence" value="ECO:0007669"/>
    <property type="project" value="InterPro"/>
</dbReference>
<keyword evidence="1" id="KW-0732">Signal</keyword>
<evidence type="ECO:0000313" key="4">
    <source>
        <dbReference type="Proteomes" id="UP000239757"/>
    </source>
</evidence>
<dbReference type="OrthoDB" id="10320184at2759"/>